<protein>
    <recommendedName>
        <fullName evidence="7">Major facilitator superfamily (MFS) profile domain-containing protein</fullName>
    </recommendedName>
</protein>
<feature type="transmembrane region" description="Helical" evidence="6">
    <location>
        <begin position="46"/>
        <end position="64"/>
    </location>
</feature>
<dbReference type="SUPFAM" id="SSF103473">
    <property type="entry name" value="MFS general substrate transporter"/>
    <property type="match status" value="2"/>
</dbReference>
<dbReference type="AlphaFoldDB" id="A0A7J7LN08"/>
<dbReference type="GO" id="GO:0022857">
    <property type="term" value="F:transmembrane transporter activity"/>
    <property type="evidence" value="ECO:0007669"/>
    <property type="project" value="InterPro"/>
</dbReference>
<evidence type="ECO:0000313" key="8">
    <source>
        <dbReference type="EMBL" id="KAF6143874.1"/>
    </source>
</evidence>
<dbReference type="Gene3D" id="1.20.1250.20">
    <property type="entry name" value="MFS general substrate transporter like domains"/>
    <property type="match status" value="2"/>
</dbReference>
<dbReference type="Pfam" id="PF00083">
    <property type="entry name" value="Sugar_tr"/>
    <property type="match status" value="1"/>
</dbReference>
<dbReference type="InterPro" id="IPR020846">
    <property type="entry name" value="MFS_dom"/>
</dbReference>
<evidence type="ECO:0000313" key="9">
    <source>
        <dbReference type="Proteomes" id="UP000541444"/>
    </source>
</evidence>
<dbReference type="InterPro" id="IPR018971">
    <property type="entry name" value="DUF1997"/>
</dbReference>
<evidence type="ECO:0000259" key="7">
    <source>
        <dbReference type="PROSITE" id="PS50850"/>
    </source>
</evidence>
<gene>
    <name evidence="8" type="ORF">GIB67_009855</name>
</gene>
<keyword evidence="4 6" id="KW-1133">Transmembrane helix</keyword>
<dbReference type="InterPro" id="IPR005828">
    <property type="entry name" value="MFS_sugar_transport-like"/>
</dbReference>
<evidence type="ECO:0000256" key="3">
    <source>
        <dbReference type="ARBA" id="ARBA00022692"/>
    </source>
</evidence>
<feature type="domain" description="Major facilitator superfamily (MFS) profile" evidence="7">
    <location>
        <begin position="130"/>
        <end position="574"/>
    </location>
</feature>
<dbReference type="OrthoDB" id="4139357at2759"/>
<evidence type="ECO:0000256" key="6">
    <source>
        <dbReference type="SAM" id="Phobius"/>
    </source>
</evidence>
<dbReference type="Pfam" id="PF09366">
    <property type="entry name" value="DUF1997"/>
    <property type="match status" value="1"/>
</dbReference>
<feature type="transmembrane region" description="Helical" evidence="6">
    <location>
        <begin position="520"/>
        <end position="543"/>
    </location>
</feature>
<name>A0A7J7LN08_9MAGN</name>
<feature type="transmembrane region" description="Helical" evidence="6">
    <location>
        <begin position="382"/>
        <end position="403"/>
    </location>
</feature>
<feature type="transmembrane region" description="Helical" evidence="6">
    <location>
        <begin position="461"/>
        <end position="479"/>
    </location>
</feature>
<comment type="subcellular location">
    <subcellularLocation>
        <location evidence="1">Membrane</location>
        <topology evidence="1">Multi-pass membrane protein</topology>
    </subcellularLocation>
</comment>
<keyword evidence="3 6" id="KW-0812">Transmembrane</keyword>
<dbReference type="PROSITE" id="PS50850">
    <property type="entry name" value="MFS"/>
    <property type="match status" value="1"/>
</dbReference>
<dbReference type="PANTHER" id="PTHR23511:SF5">
    <property type="entry name" value="MAJOR FACILITATOR-TYPE TRANSPORTER HXNZ-RELATED"/>
    <property type="match status" value="1"/>
</dbReference>
<feature type="transmembrane region" description="Helical" evidence="6">
    <location>
        <begin position="549"/>
        <end position="571"/>
    </location>
</feature>
<evidence type="ECO:0000256" key="5">
    <source>
        <dbReference type="ARBA" id="ARBA00023136"/>
    </source>
</evidence>
<feature type="transmembrane region" description="Helical" evidence="6">
    <location>
        <begin position="485"/>
        <end position="508"/>
    </location>
</feature>
<keyword evidence="2" id="KW-0813">Transport</keyword>
<proteinExistence type="predicted"/>
<organism evidence="8 9">
    <name type="scientific">Kingdonia uniflora</name>
    <dbReference type="NCBI Taxonomy" id="39325"/>
    <lineage>
        <taxon>Eukaryota</taxon>
        <taxon>Viridiplantae</taxon>
        <taxon>Streptophyta</taxon>
        <taxon>Embryophyta</taxon>
        <taxon>Tracheophyta</taxon>
        <taxon>Spermatophyta</taxon>
        <taxon>Magnoliopsida</taxon>
        <taxon>Ranunculales</taxon>
        <taxon>Circaeasteraceae</taxon>
        <taxon>Kingdonia</taxon>
    </lineage>
</organism>
<feature type="transmembrane region" description="Helical" evidence="6">
    <location>
        <begin position="221"/>
        <end position="241"/>
    </location>
</feature>
<dbReference type="PROSITE" id="PS00216">
    <property type="entry name" value="SUGAR_TRANSPORT_1"/>
    <property type="match status" value="1"/>
</dbReference>
<dbReference type="EMBL" id="JACGCM010002165">
    <property type="protein sequence ID" value="KAF6143874.1"/>
    <property type="molecule type" value="Genomic_DNA"/>
</dbReference>
<accession>A0A7J7LN08</accession>
<sequence length="690" mass="75637">MSSEKQKRNEGIFEEMPEAPTVAKAVQSDWGLSSRQESFITSARKGFLITALVTIFAGFLSAFSPSYTSLVILRCLVGVGLGDGPVLSSWFLEFIPAPDRDMGDYSGATTMFTVDQALVSMGFGKFHGLVLAYAGMGWVSEAMEMMLLSFVGPAVQSEWGLSSRQESLITSVVFAGMLVGGYLWGVVADNYGRRKGFLITSIVTFTAGFLSAFSPNYTSLIILRCLVGVGLGRCPVLPSWFLEFIPSPKRGTWMVIFSTFWVLGNITALISLPFIILFLTFLKTLRHEDATPESPRYLCVKGRTTEALHILEKIARVNRVEMPSGTLISDHTNEFDEEKSTTSQDTPLLLSLRKSGVAAVPKKNEFKIKGLSSSFMLFSPKLVRTTLLLWVVFFANSFCYYGLVLLTSQLVHPSGQCGSTRLHPQKTQDTSAYRDVFITSLAEIPGLLLLAVIVDRLGRKVSISSTFFASCIFLLPLVFHQPETLTTGFLFGARICISAASVVIYIYAPEIYPTSVRATGVGVASAVGRIGGIVCPFVAVGLVQGCHQAASIILFVIVAFLSGVAVMFFLFDTTGRTSGNALFSSSNVYKQGLLVFKRSRGGNICNAELLAADDRRIALHSPISPSFIWTRLQRISAHPFTLLPVSAVEKPGNLMMQSLVDRLVPLLLQQLRQDYDNWVQEKCVKYIHNT</sequence>
<keyword evidence="5 6" id="KW-0472">Membrane</keyword>
<dbReference type="InterPro" id="IPR005829">
    <property type="entry name" value="Sugar_transporter_CS"/>
</dbReference>
<feature type="transmembrane region" description="Helical" evidence="6">
    <location>
        <begin position="253"/>
        <end position="279"/>
    </location>
</feature>
<evidence type="ECO:0000256" key="2">
    <source>
        <dbReference type="ARBA" id="ARBA00022448"/>
    </source>
</evidence>
<dbReference type="PANTHER" id="PTHR23511">
    <property type="entry name" value="SYNAPTIC VESICLE GLYCOPROTEIN 2"/>
    <property type="match status" value="1"/>
</dbReference>
<dbReference type="Proteomes" id="UP000541444">
    <property type="component" value="Unassembled WGS sequence"/>
</dbReference>
<keyword evidence="9" id="KW-1185">Reference proteome</keyword>
<evidence type="ECO:0000256" key="1">
    <source>
        <dbReference type="ARBA" id="ARBA00004141"/>
    </source>
</evidence>
<dbReference type="GO" id="GO:0016020">
    <property type="term" value="C:membrane"/>
    <property type="evidence" value="ECO:0007669"/>
    <property type="project" value="UniProtKB-SubCell"/>
</dbReference>
<feature type="transmembrane region" description="Helical" evidence="6">
    <location>
        <begin position="167"/>
        <end position="184"/>
    </location>
</feature>
<feature type="transmembrane region" description="Helical" evidence="6">
    <location>
        <begin position="196"/>
        <end position="214"/>
    </location>
</feature>
<feature type="transmembrane region" description="Helical" evidence="6">
    <location>
        <begin position="436"/>
        <end position="454"/>
    </location>
</feature>
<evidence type="ECO:0000256" key="4">
    <source>
        <dbReference type="ARBA" id="ARBA00022989"/>
    </source>
</evidence>
<dbReference type="InterPro" id="IPR036259">
    <property type="entry name" value="MFS_trans_sf"/>
</dbReference>
<reference evidence="8 9" key="1">
    <citation type="journal article" date="2020" name="IScience">
        <title>Genome Sequencing of the Endangered Kingdonia uniflora (Circaeasteraceae, Ranunculales) Reveals Potential Mechanisms of Evolutionary Specialization.</title>
        <authorList>
            <person name="Sun Y."/>
            <person name="Deng T."/>
            <person name="Zhang A."/>
            <person name="Moore M.J."/>
            <person name="Landis J.B."/>
            <person name="Lin N."/>
            <person name="Zhang H."/>
            <person name="Zhang X."/>
            <person name="Huang J."/>
            <person name="Zhang X."/>
            <person name="Sun H."/>
            <person name="Wang H."/>
        </authorList>
    </citation>
    <scope>NUCLEOTIDE SEQUENCE [LARGE SCALE GENOMIC DNA]</scope>
    <source>
        <strain evidence="8">TB1705</strain>
        <tissue evidence="8">Leaf</tissue>
    </source>
</reference>
<comment type="caution">
    <text evidence="8">The sequence shown here is derived from an EMBL/GenBank/DDBJ whole genome shotgun (WGS) entry which is preliminary data.</text>
</comment>